<gene>
    <name evidence="6" type="ORF">BJY22_004317</name>
</gene>
<keyword evidence="2 6" id="KW-0378">Hydrolase</keyword>
<keyword evidence="3" id="KW-0862">Zinc</keyword>
<evidence type="ECO:0000259" key="5">
    <source>
        <dbReference type="Pfam" id="PF22039"/>
    </source>
</evidence>
<dbReference type="Gene3D" id="2.30.40.10">
    <property type="entry name" value="Urease, subunit C, domain 1"/>
    <property type="match status" value="1"/>
</dbReference>
<dbReference type="EMBL" id="JAASRO010000001">
    <property type="protein sequence ID" value="NIK58600.1"/>
    <property type="molecule type" value="Genomic_DNA"/>
</dbReference>
<dbReference type="Pfam" id="PF01979">
    <property type="entry name" value="Amidohydro_1"/>
    <property type="match status" value="1"/>
</dbReference>
<feature type="domain" description="Amidohydrolase-related" evidence="4">
    <location>
        <begin position="71"/>
        <end position="437"/>
    </location>
</feature>
<name>A0A7X5VCB2_9ACTN</name>
<evidence type="ECO:0000313" key="7">
    <source>
        <dbReference type="Proteomes" id="UP000555407"/>
    </source>
</evidence>
<dbReference type="Gene3D" id="3.20.20.140">
    <property type="entry name" value="Metal-dependent hydrolases"/>
    <property type="match status" value="1"/>
</dbReference>
<dbReference type="PANTHER" id="PTHR43794">
    <property type="entry name" value="AMINOHYDROLASE SSNA-RELATED"/>
    <property type="match status" value="1"/>
</dbReference>
<evidence type="ECO:0000256" key="2">
    <source>
        <dbReference type="ARBA" id="ARBA00022801"/>
    </source>
</evidence>
<accession>A0A7X5VCB2</accession>
<dbReference type="GO" id="GO:0046872">
    <property type="term" value="F:metal ion binding"/>
    <property type="evidence" value="ECO:0007669"/>
    <property type="project" value="UniProtKB-KW"/>
</dbReference>
<dbReference type="GO" id="GO:0016810">
    <property type="term" value="F:hydrolase activity, acting on carbon-nitrogen (but not peptide) bonds"/>
    <property type="evidence" value="ECO:0007669"/>
    <property type="project" value="InterPro"/>
</dbReference>
<sequence length="484" mass="51246">MAEPLGRSAAGPERADLVIGNAIVLTMDSGFRILAPGAIAVRADRIVAVGPDPEIRAAYSAPTVIDASGQIAMPGLIDSHGHGGHTLIRGWYEGATADRWLAIFNDFYRTYATESFWYADGLLAAAERALAGVTTGLSYPGSTPCLDDLTAVRAGSRAYREVGVRHVAAVGPGPGPWPHVYGGTTKLSLADELELTSAALAGLPTDDRMCTVLPAPSNLTMDPVGAAGDEPHPDTPLVWEHVAELARKYDVPIHAHAFRGMVTQAVRHVPEIVGPRLHLAHCTSQTRTDLDLIAEHRCSVAHGPYTHANVKAPCHVLELLEGGANVVIATDGAAPDRSFDLLAQVHPAIQWQRIQANDVQVLPAAKALAMVTIDAARALGLDDDLGSLEPGKKADIILIDGRAPHFQPLLPELAVHRLAYAANGNDVSTVVVDGRLVVRDRQLQTTNLSEITTRATAESRAALDRSALTGALESAPAAWTSARY</sequence>
<dbReference type="SUPFAM" id="SSF51556">
    <property type="entry name" value="Metallo-dependent hydrolases"/>
    <property type="match status" value="1"/>
</dbReference>
<dbReference type="Pfam" id="PF22039">
    <property type="entry name" value="HUTI_composite_bact"/>
    <property type="match status" value="1"/>
</dbReference>
<dbReference type="PANTHER" id="PTHR43794:SF11">
    <property type="entry name" value="AMIDOHYDROLASE-RELATED DOMAIN-CONTAINING PROTEIN"/>
    <property type="match status" value="1"/>
</dbReference>
<comment type="caution">
    <text evidence="6">The sequence shown here is derived from an EMBL/GenBank/DDBJ whole genome shotgun (WGS) entry which is preliminary data.</text>
</comment>
<dbReference type="RefSeq" id="WP_167209518.1">
    <property type="nucleotide sequence ID" value="NZ_JAASRO010000001.1"/>
</dbReference>
<evidence type="ECO:0000259" key="4">
    <source>
        <dbReference type="Pfam" id="PF01979"/>
    </source>
</evidence>
<evidence type="ECO:0000256" key="3">
    <source>
        <dbReference type="ARBA" id="ARBA00022833"/>
    </source>
</evidence>
<dbReference type="AlphaFoldDB" id="A0A7X5VCB2"/>
<dbReference type="InterPro" id="IPR054418">
    <property type="entry name" value="MQNX/HUTI_composite_N"/>
</dbReference>
<organism evidence="6 7">
    <name type="scientific">Kribbella shirazensis</name>
    <dbReference type="NCBI Taxonomy" id="1105143"/>
    <lineage>
        <taxon>Bacteria</taxon>
        <taxon>Bacillati</taxon>
        <taxon>Actinomycetota</taxon>
        <taxon>Actinomycetes</taxon>
        <taxon>Propionibacteriales</taxon>
        <taxon>Kribbellaceae</taxon>
        <taxon>Kribbella</taxon>
    </lineage>
</organism>
<reference evidence="6 7" key="1">
    <citation type="submission" date="2020-03" db="EMBL/GenBank/DDBJ databases">
        <title>Sequencing the genomes of 1000 actinobacteria strains.</title>
        <authorList>
            <person name="Klenk H.-P."/>
        </authorList>
    </citation>
    <scope>NUCLEOTIDE SEQUENCE [LARGE SCALE GENOMIC DNA]</scope>
    <source>
        <strain evidence="6 7">DSM 45490</strain>
    </source>
</reference>
<keyword evidence="7" id="KW-1185">Reference proteome</keyword>
<dbReference type="InterPro" id="IPR050287">
    <property type="entry name" value="MTA/SAH_deaminase"/>
</dbReference>
<feature type="domain" description="Aminodeoxyfutalosine deaminase/Imidazolonepropionase-like composite" evidence="5">
    <location>
        <begin position="37"/>
        <end position="59"/>
    </location>
</feature>
<evidence type="ECO:0000256" key="1">
    <source>
        <dbReference type="ARBA" id="ARBA00022723"/>
    </source>
</evidence>
<dbReference type="InterPro" id="IPR006680">
    <property type="entry name" value="Amidohydro-rel"/>
</dbReference>
<dbReference type="InterPro" id="IPR011059">
    <property type="entry name" value="Metal-dep_hydrolase_composite"/>
</dbReference>
<keyword evidence="1" id="KW-0479">Metal-binding</keyword>
<dbReference type="Proteomes" id="UP000555407">
    <property type="component" value="Unassembled WGS sequence"/>
</dbReference>
<dbReference type="SUPFAM" id="SSF51338">
    <property type="entry name" value="Composite domain of metallo-dependent hydrolases"/>
    <property type="match status" value="1"/>
</dbReference>
<evidence type="ECO:0000313" key="6">
    <source>
        <dbReference type="EMBL" id="NIK58600.1"/>
    </source>
</evidence>
<dbReference type="InterPro" id="IPR032466">
    <property type="entry name" value="Metal_Hydrolase"/>
</dbReference>
<protein>
    <submittedName>
        <fullName evidence="6">Cytosine/adenosine deaminase-related metal-dependent hydrolase</fullName>
    </submittedName>
</protein>
<proteinExistence type="predicted"/>